<organism evidence="1 2">
    <name type="scientific">Amylocarpus encephaloides</name>
    <dbReference type="NCBI Taxonomy" id="45428"/>
    <lineage>
        <taxon>Eukaryota</taxon>
        <taxon>Fungi</taxon>
        <taxon>Dikarya</taxon>
        <taxon>Ascomycota</taxon>
        <taxon>Pezizomycotina</taxon>
        <taxon>Leotiomycetes</taxon>
        <taxon>Helotiales</taxon>
        <taxon>Helotiales incertae sedis</taxon>
        <taxon>Amylocarpus</taxon>
    </lineage>
</organism>
<reference evidence="1" key="1">
    <citation type="journal article" date="2021" name="IMA Fungus">
        <title>Genomic characterization of three marine fungi, including Emericellopsis atlantica sp. nov. with signatures of a generalist lifestyle and marine biomass degradation.</title>
        <authorList>
            <person name="Hagestad O.C."/>
            <person name="Hou L."/>
            <person name="Andersen J.H."/>
            <person name="Hansen E.H."/>
            <person name="Altermark B."/>
            <person name="Li C."/>
            <person name="Kuhnert E."/>
            <person name="Cox R.J."/>
            <person name="Crous P.W."/>
            <person name="Spatafora J.W."/>
            <person name="Lail K."/>
            <person name="Amirebrahimi M."/>
            <person name="Lipzen A."/>
            <person name="Pangilinan J."/>
            <person name="Andreopoulos W."/>
            <person name="Hayes R.D."/>
            <person name="Ng V."/>
            <person name="Grigoriev I.V."/>
            <person name="Jackson S.A."/>
            <person name="Sutton T.D.S."/>
            <person name="Dobson A.D.W."/>
            <person name="Rama T."/>
        </authorList>
    </citation>
    <scope>NUCLEOTIDE SEQUENCE</scope>
    <source>
        <strain evidence="1">TRa018bII</strain>
    </source>
</reference>
<dbReference type="OrthoDB" id="6359816at2759"/>
<name>A0A9P7YM72_9HELO</name>
<comment type="caution">
    <text evidence="1">The sequence shown here is derived from an EMBL/GenBank/DDBJ whole genome shotgun (WGS) entry which is preliminary data.</text>
</comment>
<dbReference type="InterPro" id="IPR011333">
    <property type="entry name" value="SKP1/BTB/POZ_sf"/>
</dbReference>
<protein>
    <recommendedName>
        <fullName evidence="3">BTB domain-containing protein</fullName>
    </recommendedName>
</protein>
<evidence type="ECO:0008006" key="3">
    <source>
        <dbReference type="Google" id="ProtNLM"/>
    </source>
</evidence>
<proteinExistence type="predicted"/>
<evidence type="ECO:0000313" key="1">
    <source>
        <dbReference type="EMBL" id="KAG9235578.1"/>
    </source>
</evidence>
<dbReference type="AlphaFoldDB" id="A0A9P7YM72"/>
<dbReference type="EMBL" id="MU251429">
    <property type="protein sequence ID" value="KAG9235578.1"/>
    <property type="molecule type" value="Genomic_DNA"/>
</dbReference>
<evidence type="ECO:0000313" key="2">
    <source>
        <dbReference type="Proteomes" id="UP000824998"/>
    </source>
</evidence>
<sequence>MFGSAMDTELVHLIVGEDEHQRRLEFDRKLLCAKVPFLQAMFNGHFPASDGEAHLPTDRAGAVEQLLSILLYDAEAGIARLPHAGGRSQDGESWNPFELYALARKWCLLGILDEIMDTLLWQHFWNEELPAVAFIRETYDRAPGNSMLRKYVLWAVRFARGEGIPCGGEQEWREFLEDYPDFEKDLQETVPTQELDPRALLNRCEFHLHDAENPCRGRRLYNRRIQ</sequence>
<dbReference type="Gene3D" id="3.30.710.10">
    <property type="entry name" value="Potassium Channel Kv1.1, Chain A"/>
    <property type="match status" value="1"/>
</dbReference>
<dbReference type="Proteomes" id="UP000824998">
    <property type="component" value="Unassembled WGS sequence"/>
</dbReference>
<gene>
    <name evidence="1" type="ORF">BJ875DRAFT_267965</name>
</gene>
<accession>A0A9P7YM72</accession>
<keyword evidence="2" id="KW-1185">Reference proteome</keyword>